<dbReference type="GO" id="GO:0016757">
    <property type="term" value="F:glycosyltransferase activity"/>
    <property type="evidence" value="ECO:0007669"/>
    <property type="project" value="InterPro"/>
</dbReference>
<dbReference type="PANTHER" id="PTHR12526">
    <property type="entry name" value="GLYCOSYLTRANSFERASE"/>
    <property type="match status" value="1"/>
</dbReference>
<gene>
    <name evidence="2" type="ORF">HNQ75_004337</name>
</gene>
<dbReference type="AlphaFoldDB" id="A0A7W9Z1I5"/>
<feature type="domain" description="Glycosyl transferase family 1" evidence="1">
    <location>
        <begin position="191"/>
        <end position="357"/>
    </location>
</feature>
<sequence>MPSTDNQHPIRVLFLQTQAELAGAQEISRILAEQLSEISLNGKLIFETHHVFLYRKTSGCDHFQNVHFAALERPSSLHSGLELIKTLAKIMREVRPDVLLTFQHYGNIVGAPLGRIFGVPQIIANHVSAPLTIKGPVRLLDRLLGLFGAYDVITVNSAATWNDYKTYPMRYRRRLIHVPHGFTPRSGTLSKKEAKRALGVTEFGPLIGTVARLHPLKQIDLAIRTLPILANVNLVVAGQGPDAERLSRVAEDLGVRDRVHFVGEIAPEEIGTFLAALDLFVFPSAAETFGLAAVEAAQAGIPVVANDLAVLREVLEWDQHPCALFVDTADTASFAQAINELLSDQQLRDELARRGRQLSERYSVDTMVKGYLRLILGAHSLKKRLNPDELKQHELWHE</sequence>
<comment type="caution">
    <text evidence="2">The sequence shown here is derived from an EMBL/GenBank/DDBJ whole genome shotgun (WGS) entry which is preliminary data.</text>
</comment>
<dbReference type="RefSeq" id="WP_077546299.1">
    <property type="nucleotide sequence ID" value="NZ_JACHEJ010000027.1"/>
</dbReference>
<dbReference type="Proteomes" id="UP000535501">
    <property type="component" value="Unassembled WGS sequence"/>
</dbReference>
<name>A0A7W9Z1I5_9HYPH</name>
<dbReference type="EMBL" id="JACHEJ010000027">
    <property type="protein sequence ID" value="MBB6182348.1"/>
    <property type="molecule type" value="Genomic_DNA"/>
</dbReference>
<evidence type="ECO:0000313" key="2">
    <source>
        <dbReference type="EMBL" id="MBB6182348.1"/>
    </source>
</evidence>
<dbReference type="Gene3D" id="3.40.50.2000">
    <property type="entry name" value="Glycogen Phosphorylase B"/>
    <property type="match status" value="2"/>
</dbReference>
<dbReference type="SUPFAM" id="SSF53756">
    <property type="entry name" value="UDP-Glycosyltransferase/glycogen phosphorylase"/>
    <property type="match status" value="1"/>
</dbReference>
<organism evidence="2 3">
    <name type="scientific">Pseudorhizobium flavum</name>
    <dbReference type="NCBI Taxonomy" id="1335061"/>
    <lineage>
        <taxon>Bacteria</taxon>
        <taxon>Pseudomonadati</taxon>
        <taxon>Pseudomonadota</taxon>
        <taxon>Alphaproteobacteria</taxon>
        <taxon>Hyphomicrobiales</taxon>
        <taxon>Rhizobiaceae</taxon>
        <taxon>Rhizobium/Agrobacterium group</taxon>
        <taxon>Pseudorhizobium</taxon>
    </lineage>
</organism>
<evidence type="ECO:0000259" key="1">
    <source>
        <dbReference type="Pfam" id="PF00534"/>
    </source>
</evidence>
<dbReference type="CDD" id="cd03801">
    <property type="entry name" value="GT4_PimA-like"/>
    <property type="match status" value="1"/>
</dbReference>
<proteinExistence type="predicted"/>
<dbReference type="Pfam" id="PF00534">
    <property type="entry name" value="Glycos_transf_1"/>
    <property type="match status" value="1"/>
</dbReference>
<accession>A0A7W9Z1I5</accession>
<dbReference type="PANTHER" id="PTHR12526:SF634">
    <property type="entry name" value="BLL3361 PROTEIN"/>
    <property type="match status" value="1"/>
</dbReference>
<protein>
    <submittedName>
        <fullName evidence="2">Glycosyltransferase involved in cell wall biosynthesis</fullName>
    </submittedName>
</protein>
<keyword evidence="2" id="KW-0808">Transferase</keyword>
<dbReference type="InterPro" id="IPR001296">
    <property type="entry name" value="Glyco_trans_1"/>
</dbReference>
<evidence type="ECO:0000313" key="3">
    <source>
        <dbReference type="Proteomes" id="UP000535501"/>
    </source>
</evidence>
<reference evidence="2 3" key="1">
    <citation type="submission" date="2020-08" db="EMBL/GenBank/DDBJ databases">
        <title>Genomic Encyclopedia of Type Strains, Phase IV (KMG-IV): sequencing the most valuable type-strain genomes for metagenomic binning, comparative biology and taxonomic classification.</title>
        <authorList>
            <person name="Goeker M."/>
        </authorList>
    </citation>
    <scope>NUCLEOTIDE SEQUENCE [LARGE SCALE GENOMIC DNA]</scope>
    <source>
        <strain evidence="2 3">DSM 102134</strain>
    </source>
</reference>
<keyword evidence="3" id="KW-1185">Reference proteome</keyword>